<sequence length="192" mass="21135">MIKKVVTVSPEDSLEKAVQLMKLHSIRHLPVVEDGRLVGLVTESTIRQYARPEELGKPLREIMILNPITVSPDTTIDAAARIIYRHKIGGLPVVEGDRLVGIITITDILEAFIELMGLLRSSSRLDVIPREPEGLDGVLEIVRAHGGKVISIGMDVEPSGEKIYFIRLERMPLEPLASALEVAGHRVISVVD</sequence>
<dbReference type="CDD" id="cd04584">
    <property type="entry name" value="CBS_pair_AcuB_like"/>
    <property type="match status" value="1"/>
</dbReference>
<dbReference type="Proteomes" id="UP000078390">
    <property type="component" value="Unassembled WGS sequence"/>
</dbReference>
<name>A0A179D2X9_9BACT</name>
<dbReference type="InterPro" id="IPR046342">
    <property type="entry name" value="CBS_dom_sf"/>
</dbReference>
<keyword evidence="1" id="KW-0677">Repeat</keyword>
<evidence type="ECO:0000313" key="4">
    <source>
        <dbReference type="EMBL" id="OAQ20434.1"/>
    </source>
</evidence>
<dbReference type="InterPro" id="IPR051462">
    <property type="entry name" value="CBS_domain-containing"/>
</dbReference>
<dbReference type="Gene3D" id="3.10.580.10">
    <property type="entry name" value="CBS-domain"/>
    <property type="match status" value="1"/>
</dbReference>
<evidence type="ECO:0000259" key="3">
    <source>
        <dbReference type="PROSITE" id="PS51371"/>
    </source>
</evidence>
<reference evidence="4 5" key="1">
    <citation type="submission" date="2016-04" db="EMBL/GenBank/DDBJ databases">
        <title>Genome analysis of Thermosulfurimonas dismutans, the first thermophilic sulfur-disproportionating bacterium of the phylum Thermodesulfobacteria.</title>
        <authorList>
            <person name="Mardanov A.V."/>
            <person name="Beletsky A.V."/>
            <person name="Kadnikov V.V."/>
            <person name="Slobodkin A.I."/>
            <person name="Ravin N.V."/>
        </authorList>
    </citation>
    <scope>NUCLEOTIDE SEQUENCE [LARGE SCALE GENOMIC DNA]</scope>
    <source>
        <strain evidence="4 5">S95</strain>
    </source>
</reference>
<keyword evidence="5" id="KW-1185">Reference proteome</keyword>
<comment type="caution">
    <text evidence="4">The sequence shown here is derived from an EMBL/GenBank/DDBJ whole genome shotgun (WGS) entry which is preliminary data.</text>
</comment>
<dbReference type="SUPFAM" id="SSF54631">
    <property type="entry name" value="CBS-domain pair"/>
    <property type="match status" value="1"/>
</dbReference>
<dbReference type="EMBL" id="LWLG01000011">
    <property type="protein sequence ID" value="OAQ20434.1"/>
    <property type="molecule type" value="Genomic_DNA"/>
</dbReference>
<dbReference type="PATRIC" id="fig|999894.6.peg.1477"/>
<feature type="domain" description="CBS" evidence="3">
    <location>
        <begin position="1"/>
        <end position="59"/>
    </location>
</feature>
<dbReference type="Pfam" id="PF00571">
    <property type="entry name" value="CBS"/>
    <property type="match status" value="2"/>
</dbReference>
<accession>A0A179D2X9</accession>
<proteinExistence type="predicted"/>
<feature type="domain" description="CBS" evidence="3">
    <location>
        <begin position="63"/>
        <end position="122"/>
    </location>
</feature>
<dbReference type="AlphaFoldDB" id="A0A179D2X9"/>
<dbReference type="PANTHER" id="PTHR48108:SF34">
    <property type="entry name" value="CBS DOMAIN-CONTAINING PROTEIN YHCV"/>
    <property type="match status" value="1"/>
</dbReference>
<dbReference type="InterPro" id="IPR000644">
    <property type="entry name" value="CBS_dom"/>
</dbReference>
<keyword evidence="2" id="KW-0129">CBS domain</keyword>
<evidence type="ECO:0000256" key="1">
    <source>
        <dbReference type="ARBA" id="ARBA00022737"/>
    </source>
</evidence>
<organism evidence="4 5">
    <name type="scientific">Thermosulfurimonas dismutans</name>
    <dbReference type="NCBI Taxonomy" id="999894"/>
    <lineage>
        <taxon>Bacteria</taxon>
        <taxon>Pseudomonadati</taxon>
        <taxon>Thermodesulfobacteriota</taxon>
        <taxon>Thermodesulfobacteria</taxon>
        <taxon>Thermodesulfobacteriales</taxon>
        <taxon>Thermodesulfobacteriaceae</taxon>
        <taxon>Thermosulfurimonas</taxon>
    </lineage>
</organism>
<dbReference type="PROSITE" id="PS51371">
    <property type="entry name" value="CBS"/>
    <property type="match status" value="2"/>
</dbReference>
<gene>
    <name evidence="4" type="ORF">TDIS_1478</name>
</gene>
<dbReference type="PANTHER" id="PTHR48108">
    <property type="entry name" value="CBS DOMAIN-CONTAINING PROTEIN CBSX2, CHLOROPLASTIC"/>
    <property type="match status" value="1"/>
</dbReference>
<dbReference type="STRING" id="999894.TDIS_1478"/>
<protein>
    <submittedName>
        <fullName evidence="4">CBS domain protein</fullName>
    </submittedName>
</protein>
<dbReference type="SMART" id="SM00116">
    <property type="entry name" value="CBS"/>
    <property type="match status" value="2"/>
</dbReference>
<evidence type="ECO:0000256" key="2">
    <source>
        <dbReference type="PROSITE-ProRule" id="PRU00703"/>
    </source>
</evidence>
<evidence type="ECO:0000313" key="5">
    <source>
        <dbReference type="Proteomes" id="UP000078390"/>
    </source>
</evidence>